<evidence type="ECO:0000313" key="1">
    <source>
        <dbReference type="EMBL" id="MDK9498766.1"/>
    </source>
</evidence>
<accession>A0ABT7GZS2</accession>
<name>A0ABT7GZS2_9ACTN</name>
<dbReference type="RefSeq" id="WP_285344874.1">
    <property type="nucleotide sequence ID" value="NZ_JASITI010000034.1"/>
</dbReference>
<comment type="caution">
    <text evidence="1">The sequence shown here is derived from an EMBL/GenBank/DDBJ whole genome shotgun (WGS) entry which is preliminary data.</text>
</comment>
<gene>
    <name evidence="1" type="ORF">QEZ40_003971</name>
</gene>
<evidence type="ECO:0000313" key="2">
    <source>
        <dbReference type="Proteomes" id="UP001223390"/>
    </source>
</evidence>
<dbReference type="EMBL" id="JASITI010000034">
    <property type="protein sequence ID" value="MDK9498766.1"/>
    <property type="molecule type" value="Genomic_DNA"/>
</dbReference>
<organism evidence="1 2">
    <name type="scientific">Streptomyces katrae</name>
    <dbReference type="NCBI Taxonomy" id="68223"/>
    <lineage>
        <taxon>Bacteria</taxon>
        <taxon>Bacillati</taxon>
        <taxon>Actinomycetota</taxon>
        <taxon>Actinomycetes</taxon>
        <taxon>Kitasatosporales</taxon>
        <taxon>Streptomycetaceae</taxon>
        <taxon>Streptomyces</taxon>
    </lineage>
</organism>
<reference evidence="1 2" key="1">
    <citation type="submission" date="2023-05" db="EMBL/GenBank/DDBJ databases">
        <title>Sequencing and Assembly of Streptomyces sp. NP73.</title>
        <authorList>
            <person name="Konwar A.N."/>
            <person name="Saikia K."/>
            <person name="Thakur D."/>
        </authorList>
    </citation>
    <scope>NUCLEOTIDE SEQUENCE [LARGE SCALE GENOMIC DNA]</scope>
    <source>
        <strain evidence="1 2">NP73</strain>
    </source>
</reference>
<proteinExistence type="predicted"/>
<keyword evidence="2" id="KW-1185">Reference proteome</keyword>
<sequence length="1074" mass="115269">MTEDSGSVDSVGQDGGLRIIPLDDPLYAAPAQVTAVLLDPKLGRLPFLEMLPADFERLLARMLEEVEGLRDVRLFGTHGQKDDGLDVVGRAADGTWHGWQGKRYRTYGPADLQTAVEDHTVRGSGEFPVEELVVCVPCDITRQVTVKLRELNETYPHLNIVLLGPDQLGERLRNRPDIVTRFFGRQTAERFCLPVPAPPVIAAPEPDRAGLADAARRSPAEALGVDDLLADAARFAQGDDHRAAVGKLAEAEVLLARSGFDGHAASVARRRADALINAGDLDEAACLLSDAFWQRADAGDSDGVRSISHRLGEALRSASAEHPGADRPGHDTAVQLFTVMDCAQNLLAHPFPEPALPAPLQEAPDGLETSLARLAVLAGETSVLVDREPVWITEHAERLMQLAHAVTDTDDLLAVRLRLAVADATGQWTDLVDAAYRRRHRRILCALILARYARHLAVTEGSPEAAEFWKEAVEQACLDGHNADAGEWVHAQRLLHRRTISTARPAIDDLDLAKALLARPGRSKLLGAGDLLTKGIGALHDKNLATAALALRQQVRLSAASGRWFDEHIARRRLAEALLEAGEFDRAGDHAVTVGETKIARNLAKAAAEHFADVTHRLGSQPYWEKATVFRLLGEQADLLPDALVNEVADAALVVATAEDVSAARFPAGNPSPHLAAHDLLAALAGRLDLPRAAQLLGALEPLAPRPKGTYRPTDHAQAAFLAEAATTHPQLRNKALDQILVMLAGNLGDTKALRRASELLHQYGHGRIEELSVLAADGSWVAADALAYLTDATSEGHPPGDERLAQARQALARLTAPRAHTPGRIDIGIGEAVGRDAAQIRVLPEPDRIMAIRALIDRGRGPEAALDRADCIDAASSIATSLTQGAASDGLCEIALQAADHNSGPNAADLAMGGMNHQLSSFRINLASTDIRAHWLLLAAVVARSAEHAEQVRERILLALPAPAEDGGYRLAQALQFLPREVVAPHTLLLAAHPHWAVRSLSAILWAGHGEAPVQLGSLLARDPDARVRRTLATEVKERTDHRSSVVATLLAADPRHSVRKLLDGDAGSYRAG</sequence>
<protein>
    <recommendedName>
        <fullName evidence="3">LigA protein</fullName>
    </recommendedName>
</protein>
<evidence type="ECO:0008006" key="3">
    <source>
        <dbReference type="Google" id="ProtNLM"/>
    </source>
</evidence>
<dbReference type="Proteomes" id="UP001223390">
    <property type="component" value="Unassembled WGS sequence"/>
</dbReference>